<dbReference type="EMBL" id="AMZH03011450">
    <property type="protein sequence ID" value="RRT52861.1"/>
    <property type="molecule type" value="Genomic_DNA"/>
</dbReference>
<organism evidence="2 3">
    <name type="scientific">Ensete ventricosum</name>
    <name type="common">Abyssinian banana</name>
    <name type="synonym">Musa ensete</name>
    <dbReference type="NCBI Taxonomy" id="4639"/>
    <lineage>
        <taxon>Eukaryota</taxon>
        <taxon>Viridiplantae</taxon>
        <taxon>Streptophyta</taxon>
        <taxon>Embryophyta</taxon>
        <taxon>Tracheophyta</taxon>
        <taxon>Spermatophyta</taxon>
        <taxon>Magnoliopsida</taxon>
        <taxon>Liliopsida</taxon>
        <taxon>Zingiberales</taxon>
        <taxon>Musaceae</taxon>
        <taxon>Ensete</taxon>
    </lineage>
</organism>
<comment type="caution">
    <text evidence="2">The sequence shown here is derived from an EMBL/GenBank/DDBJ whole genome shotgun (WGS) entry which is preliminary data.</text>
</comment>
<evidence type="ECO:0000313" key="3">
    <source>
        <dbReference type="Proteomes" id="UP000287651"/>
    </source>
</evidence>
<protein>
    <submittedName>
        <fullName evidence="2">Uncharacterized protein</fullName>
    </submittedName>
</protein>
<feature type="region of interest" description="Disordered" evidence="1">
    <location>
        <begin position="45"/>
        <end position="66"/>
    </location>
</feature>
<reference evidence="2 3" key="1">
    <citation type="journal article" date="2014" name="Agronomy (Basel)">
        <title>A Draft Genome Sequence for Ensete ventricosum, the Drought-Tolerant Tree Against Hunger.</title>
        <authorList>
            <person name="Harrison J."/>
            <person name="Moore K.A."/>
            <person name="Paszkiewicz K."/>
            <person name="Jones T."/>
            <person name="Grant M."/>
            <person name="Ambacheew D."/>
            <person name="Muzemil S."/>
            <person name="Studholme D.J."/>
        </authorList>
    </citation>
    <scope>NUCLEOTIDE SEQUENCE [LARGE SCALE GENOMIC DNA]</scope>
</reference>
<evidence type="ECO:0000313" key="2">
    <source>
        <dbReference type="EMBL" id="RRT52861.1"/>
    </source>
</evidence>
<dbReference type="Proteomes" id="UP000287651">
    <property type="component" value="Unassembled WGS sequence"/>
</dbReference>
<accession>A0A426YMB6</accession>
<gene>
    <name evidence="2" type="ORF">B296_00015433</name>
</gene>
<sequence>MRPIPCKDHPKLRIHKWTSLDGKKETRRDEWLNQDSRRIRTTPRLATYKPLVPPTPSYPSLSRKLT</sequence>
<proteinExistence type="predicted"/>
<name>A0A426YMB6_ENSVE</name>
<evidence type="ECO:0000256" key="1">
    <source>
        <dbReference type="SAM" id="MobiDB-lite"/>
    </source>
</evidence>
<dbReference type="AlphaFoldDB" id="A0A426YMB6"/>